<dbReference type="Proteomes" id="UP000249354">
    <property type="component" value="Unassembled WGS sequence"/>
</dbReference>
<dbReference type="Pfam" id="PF02639">
    <property type="entry name" value="DUF188"/>
    <property type="match status" value="1"/>
</dbReference>
<evidence type="ECO:0000256" key="2">
    <source>
        <dbReference type="HAMAP-Rule" id="MF_00489"/>
    </source>
</evidence>
<protein>
    <recommendedName>
        <fullName evidence="2">UPF0178 protein DCF25_16940</fullName>
    </recommendedName>
</protein>
<gene>
    <name evidence="3" type="ORF">DCF25_16940</name>
</gene>
<evidence type="ECO:0000313" key="4">
    <source>
        <dbReference type="Proteomes" id="UP000249354"/>
    </source>
</evidence>
<dbReference type="EMBL" id="QBMC01000138">
    <property type="protein sequence ID" value="PZO12836.1"/>
    <property type="molecule type" value="Genomic_DNA"/>
</dbReference>
<dbReference type="InterPro" id="IPR003791">
    <property type="entry name" value="UPF0178"/>
</dbReference>
<name>A0A2W4TUV8_9CYAN</name>
<dbReference type="PANTHER" id="PTHR35146:SF1">
    <property type="entry name" value="UPF0178 PROTEIN YAII"/>
    <property type="match status" value="1"/>
</dbReference>
<evidence type="ECO:0000256" key="1">
    <source>
        <dbReference type="ARBA" id="ARBA00008522"/>
    </source>
</evidence>
<dbReference type="HAMAP" id="MF_00489">
    <property type="entry name" value="UPF0178"/>
    <property type="match status" value="1"/>
</dbReference>
<dbReference type="NCBIfam" id="NF001095">
    <property type="entry name" value="PRK00124.1"/>
    <property type="match status" value="1"/>
</dbReference>
<comment type="similarity">
    <text evidence="1 2">Belongs to the UPF0178 family.</text>
</comment>
<reference evidence="4" key="1">
    <citation type="submission" date="2018-04" db="EMBL/GenBank/DDBJ databases">
        <authorList>
            <person name="Cornet L."/>
        </authorList>
    </citation>
    <scope>NUCLEOTIDE SEQUENCE [LARGE SCALE GENOMIC DNA]</scope>
</reference>
<sequence>MSESPVAQIWVDADACPNVIKEIIFRAAKRTGCPLTLVANHPVQVPAYAQMLVVPSGFDGADNKIVELLQPGDLVVTADIPLAAEVLEKGGFVFNPRGDEYTSRNIGDRLSVRNLLASFRGGAEPVGGGPPPLNNRDKAKFANQLDRFLAKCIE</sequence>
<evidence type="ECO:0000313" key="3">
    <source>
        <dbReference type="EMBL" id="PZO12836.1"/>
    </source>
</evidence>
<dbReference type="PANTHER" id="PTHR35146">
    <property type="entry name" value="UPF0178 PROTEIN YAII"/>
    <property type="match status" value="1"/>
</dbReference>
<accession>A0A2W4TUV8</accession>
<organism evidence="3 4">
    <name type="scientific">Leptolyngbya foveolarum</name>
    <dbReference type="NCBI Taxonomy" id="47253"/>
    <lineage>
        <taxon>Bacteria</taxon>
        <taxon>Bacillati</taxon>
        <taxon>Cyanobacteriota</taxon>
        <taxon>Cyanophyceae</taxon>
        <taxon>Leptolyngbyales</taxon>
        <taxon>Leptolyngbyaceae</taxon>
        <taxon>Leptolyngbya group</taxon>
        <taxon>Leptolyngbya</taxon>
    </lineage>
</organism>
<comment type="caution">
    <text evidence="3">The sequence shown here is derived from an EMBL/GenBank/DDBJ whole genome shotgun (WGS) entry which is preliminary data.</text>
</comment>
<proteinExistence type="inferred from homology"/>
<dbReference type="AlphaFoldDB" id="A0A2W4TUV8"/>
<reference evidence="3 4" key="2">
    <citation type="submission" date="2018-06" db="EMBL/GenBank/DDBJ databases">
        <title>Metagenomic assembly of (sub)arctic Cyanobacteria and their associated microbiome from non-axenic cultures.</title>
        <authorList>
            <person name="Baurain D."/>
        </authorList>
    </citation>
    <scope>NUCLEOTIDE SEQUENCE [LARGE SCALE GENOMIC DNA]</scope>
    <source>
        <strain evidence="3">ULC129bin1</strain>
    </source>
</reference>
<dbReference type="CDD" id="cd18720">
    <property type="entry name" value="PIN_YqxD-like"/>
    <property type="match status" value="1"/>
</dbReference>